<evidence type="ECO:0000256" key="1">
    <source>
        <dbReference type="SAM" id="Phobius"/>
    </source>
</evidence>
<organism evidence="2 3">
    <name type="scientific">Halobacillus litoralis</name>
    <dbReference type="NCBI Taxonomy" id="45668"/>
    <lineage>
        <taxon>Bacteria</taxon>
        <taxon>Bacillati</taxon>
        <taxon>Bacillota</taxon>
        <taxon>Bacilli</taxon>
        <taxon>Bacillales</taxon>
        <taxon>Bacillaceae</taxon>
        <taxon>Halobacillus</taxon>
    </lineage>
</organism>
<keyword evidence="1" id="KW-1133">Transmembrane helix</keyword>
<proteinExistence type="predicted"/>
<keyword evidence="1" id="KW-0472">Membrane</keyword>
<sequence>MSILGNIAIVLSAILFVIDLFIIDDLLIYWGTLVLINQCTVGYRYYFKEGRKIWGTILMGTIAVAFIFIAIILVT</sequence>
<feature type="transmembrane region" description="Helical" evidence="1">
    <location>
        <begin position="53"/>
        <end position="74"/>
    </location>
</feature>
<protein>
    <submittedName>
        <fullName evidence="2">Uncharacterized protein</fullName>
    </submittedName>
</protein>
<dbReference type="RefSeq" id="WP_160917008.1">
    <property type="nucleotide sequence ID" value="NZ_WMFA01000019.1"/>
</dbReference>
<dbReference type="GeneID" id="78009315"/>
<comment type="caution">
    <text evidence="2">The sequence shown here is derived from an EMBL/GenBank/DDBJ whole genome shotgun (WGS) entry which is preliminary data.</text>
</comment>
<dbReference type="OrthoDB" id="9995462at2"/>
<gene>
    <name evidence="2" type="ORF">GLW00_20020</name>
</gene>
<dbReference type="EMBL" id="WMFA01000019">
    <property type="protein sequence ID" value="MYL73107.1"/>
    <property type="molecule type" value="Genomic_DNA"/>
</dbReference>
<evidence type="ECO:0000313" key="3">
    <source>
        <dbReference type="Proteomes" id="UP000450457"/>
    </source>
</evidence>
<keyword evidence="1" id="KW-0812">Transmembrane</keyword>
<feature type="transmembrane region" description="Helical" evidence="1">
    <location>
        <begin position="7"/>
        <end position="23"/>
    </location>
</feature>
<feature type="transmembrane region" description="Helical" evidence="1">
    <location>
        <begin position="29"/>
        <end position="46"/>
    </location>
</feature>
<name>A0A845FHX6_9BACI</name>
<dbReference type="AlphaFoldDB" id="A0A845FHX6"/>
<evidence type="ECO:0000313" key="2">
    <source>
        <dbReference type="EMBL" id="MYL73107.1"/>
    </source>
</evidence>
<dbReference type="Proteomes" id="UP000450457">
    <property type="component" value="Unassembled WGS sequence"/>
</dbReference>
<reference evidence="2 3" key="1">
    <citation type="submission" date="2019-11" db="EMBL/GenBank/DDBJ databases">
        <title>Genome sequences of 17 halophilic strains isolated from different environments.</title>
        <authorList>
            <person name="Furrow R.E."/>
        </authorList>
    </citation>
    <scope>NUCLEOTIDE SEQUENCE [LARGE SCALE GENOMIC DNA]</scope>
    <source>
        <strain evidence="2 3">SL-4</strain>
    </source>
</reference>
<accession>A0A845FHX6</accession>